<sequence>MFISLSSKKKKWTSMLLIASMSAGLLSSVGVPKVQAAAGTADHVVISQVYGGGGNSGAQYTYDFIELYNPTDADVPLQGWSVQYTSSTGVFSSANMTPLSGSIKAHGYYLIQEKNGAGTIKDLPAPDVAGGLINMSASAGKVALVKSITPIGNTAGDTALLGNADLVDFLGYGSDNDVKNNKQVNQYETAGITVLSNSTAALRKSSSTDTTGTTGLGAGYDTNDNSSDFIITAPAPRNSASPLEVPPTDGGSELPASPKAAGKEIKLLAGMLTGYAGAALPNSTVNVYSADTHTLITSTTSNEDGAFEAPVGTTSSVIVTVQETGKAESVDLVINEAVKASAVTVSGYVIDGSNAGTIAGTAGAAGAIISVYSDEALTAKLSTSGGAQSVTAGSDKSFTFKLSNAPATVYVTQQINSANGRGLESDGVQTDSLDTSIVTPISTLHQVDSGGKAIYDGSIFTIEGVVTVSNNVLGTNTYYVQDEASGVNIYGGTTSGLTIVKGDRLRITGTVDFYNGLVELIPTLVERVGTEALLPEPITSTVTGLANYDTAEPMEGKLVTVTAKVTNPAANGANYNVSVQDPNDPTKLITVRVITAGTGIDTLSSLQKDKTYVITGVLGQYVSSSPYKTGYQLFPRSIADIVPTLSITHTPIQQTYINVDVHVEASVDGAASVKLYYRKAGTTEYTAIPMILSGTSSYTGTISKDAIGSSNFEYYIEASSAVATKSSGTAAAPFAVTLTLDAEGPEYSGAVPEQGYRAETYRPSIAIELDDLSGIDLNTISLILDETDVSASITKTPASTSNQHVKVSYLPTADLALGAHTLKVASKDFVGNESSIEWSFEVSEPFTGGNHYKGTTHNHTNISHDGTGSPEDALKAAQKYGYDWFAFSDHSHDIDAPASGTFTDTVKNEGEMEERTGGADWQLTKTLSKEYTKNNDFVVFPAFEMTSTTWGHSNVFGTENFIDRKENGGIYNTDVNQYYAWVLTHDEAVAQFNHPNDPKGSFNNMKPNVEAEKLFTMFEVGNGSGHYSYANAEQTYFGALDLGWKIAPTYGEDNHDGTWGQTMKRTVIVSEDLSPESLLDSMRKRRVYMVEDPNMTLEFMANGIYMGGVAEGSKLNFSVKGNDTVAENRSMTEYDYLPADYVSNDNVAKVELISNGGKVVDTYVPADSSKSFAWEPSVDVTGGQQWYMIRVTQADGERAYSSPIWSQDTEVDVKISTAEVEGAALIQGTEATLKADISNTGTSTLSNLSVKFYYDSEDEAHLIGTSTIVSLASNTISSVSVKWPDPVVGDHKLIAVVTSPSGDNPADNKFTIDVTVKAPLGIKVVVDASHQNENTSSDTNSTYKNKLGLFKQMLAQEGYTVVENTFPITAELLAGVKVLVVTNPGVDFTADENAAVKTFVDSGGSLFMLGKSNFSADPTLNNDLLESIGSTIQISNDGIYDDSATGNYWSTPATAKHAVKMFPNIVDNGIMDGVNWLEYYSGSSLFKVGGGPLTNSSSVSILAGGNETTYQTTVKAPTYSYDIVSDTTGGSAIPAMASEVLPNNSRVIVTGMNVVNDLEWDNTYGDYGNNDFGLNAINWLAGRGTTVSDIGSARALPDDKDVVVQGVVTTGAGVFFDAFYVQDATGGIMAFKEVPDGSLQLGDTVRVHGKIKTFENNKELEFDSFAKDVVVVKHGTALAPKVIATGDANLPVNQGLLVKVRGSVTKKYDDNSYVINDGSGEILVFTDGYIVNQSGPVPTAAIGDQLEAVGLLGGFSDGVRIRVRDTKELKVSAVPEKDVSIKELSVFDNTNEVDKSPVVAPGVKNYAVEVESSTKQLLMYVVPTDAEAKVTITGGVQDPNEPIKAMFNIPDKTTTFTIKVTSPDGSATETYTLIVTKKDAPVITPPAGGGSTTVPSSPLEEALSNATSSTITVKVSGSIFTISAAELAKFLAQNKVETIVFESQTGSYIFNPGQYDWSKLAALLGLSLTDLQLKLEMKEDETASDAANKAGMKVLGSASFELKGVKKDGQEIVLNDLGHYIKHTVKLDNQPNAGHTAVVRVDTDAKGNTVYTPVPFVINGTELSVLSRTDGTFLIVQTDKSFEDTTSHWAKDEINALANLLVVDGVGEGSFDPNRSITRAEFTALVVRLFGLATPDAAGSSKFEDVQSNDWFASVVAAATGAGLINGYEDGEFRPDQTITREEMAVILSRGLTFAGHKGDAASAGAFADQKDIPAWAAEAISQLAGFGIVNGKPGNEFDPSGEATRAESAVMLFRLLSILTFAK</sequence>
<evidence type="ECO:0000259" key="3">
    <source>
        <dbReference type="PROSITE" id="PS51272"/>
    </source>
</evidence>
<dbReference type="InterPro" id="IPR036700">
    <property type="entry name" value="BOBF_sf"/>
</dbReference>
<dbReference type="InterPro" id="IPR055458">
    <property type="entry name" value="IFT52_GIFT"/>
</dbReference>
<dbReference type="SUPFAM" id="SSF101756">
    <property type="entry name" value="Hypothetical protein YgiW"/>
    <property type="match status" value="1"/>
</dbReference>
<dbReference type="Gene3D" id="2.60.40.10">
    <property type="entry name" value="Immunoglobulins"/>
    <property type="match status" value="1"/>
</dbReference>
<evidence type="ECO:0000256" key="2">
    <source>
        <dbReference type="SAM" id="SignalP"/>
    </source>
</evidence>
<dbReference type="Proteomes" id="UP000198855">
    <property type="component" value="Unassembled WGS sequence"/>
</dbReference>
<dbReference type="SUPFAM" id="SSF89550">
    <property type="entry name" value="PHP domain-like"/>
    <property type="match status" value="1"/>
</dbReference>
<dbReference type="SMART" id="SM00481">
    <property type="entry name" value="POLIIIAc"/>
    <property type="match status" value="1"/>
</dbReference>
<dbReference type="SUPFAM" id="SSF52317">
    <property type="entry name" value="Class I glutamine amidotransferase-like"/>
    <property type="match status" value="1"/>
</dbReference>
<dbReference type="Gene3D" id="3.20.20.140">
    <property type="entry name" value="Metal-dependent hydrolases"/>
    <property type="match status" value="1"/>
</dbReference>
<gene>
    <name evidence="5" type="ORF">SAMN05216378_3317</name>
</gene>
<dbReference type="InterPro" id="IPR013783">
    <property type="entry name" value="Ig-like_fold"/>
</dbReference>
<name>A0A1I2AZP4_9BACL</name>
<protein>
    <submittedName>
        <fullName evidence="5">CARDB protein</fullName>
    </submittedName>
</protein>
<feature type="domain" description="SLH" evidence="3">
    <location>
        <begin position="2077"/>
        <end position="2137"/>
    </location>
</feature>
<evidence type="ECO:0000313" key="6">
    <source>
        <dbReference type="Proteomes" id="UP000198855"/>
    </source>
</evidence>
<dbReference type="PANTHER" id="PTHR43308">
    <property type="entry name" value="OUTER MEMBRANE PROTEIN ALPHA-RELATED"/>
    <property type="match status" value="1"/>
</dbReference>
<dbReference type="Pfam" id="PF07705">
    <property type="entry name" value="CARDB"/>
    <property type="match status" value="1"/>
</dbReference>
<dbReference type="InterPro" id="IPR001322">
    <property type="entry name" value="Lamin_tail_dom"/>
</dbReference>
<feature type="domain" description="SLH" evidence="3">
    <location>
        <begin position="2139"/>
        <end position="2202"/>
    </location>
</feature>
<dbReference type="PANTHER" id="PTHR43308:SF5">
    <property type="entry name" value="S-LAYER PROTEIN _ PEPTIDOGLYCAN ENDO-BETA-N-ACETYLGLUCOSAMINIDASE"/>
    <property type="match status" value="1"/>
</dbReference>
<dbReference type="NCBIfam" id="NF038032">
    <property type="entry name" value="CehA_McbA_metalo"/>
    <property type="match status" value="1"/>
</dbReference>
<proteinExistence type="predicted"/>
<dbReference type="InterPro" id="IPR029062">
    <property type="entry name" value="Class_I_gatase-like"/>
</dbReference>
<dbReference type="Pfam" id="PF00395">
    <property type="entry name" value="SLH"/>
    <property type="match status" value="3"/>
</dbReference>
<dbReference type="Pfam" id="PF12733">
    <property type="entry name" value="Cadherin-like"/>
    <property type="match status" value="1"/>
</dbReference>
<feature type="region of interest" description="Disordered" evidence="1">
    <location>
        <begin position="235"/>
        <end position="257"/>
    </location>
</feature>
<dbReference type="InterPro" id="IPR011635">
    <property type="entry name" value="CARDB"/>
</dbReference>
<organism evidence="5 6">
    <name type="scientific">Paenibacillus catalpae</name>
    <dbReference type="NCBI Taxonomy" id="1045775"/>
    <lineage>
        <taxon>Bacteria</taxon>
        <taxon>Bacillati</taxon>
        <taxon>Bacillota</taxon>
        <taxon>Bacilli</taxon>
        <taxon>Bacillales</taxon>
        <taxon>Paenibacillaceae</taxon>
        <taxon>Paenibacillus</taxon>
    </lineage>
</organism>
<accession>A0A1I2AZP4</accession>
<dbReference type="InterPro" id="IPR001119">
    <property type="entry name" value="SLH_dom"/>
</dbReference>
<dbReference type="Pfam" id="PF23355">
    <property type="entry name" value="IFT52_GIFT"/>
    <property type="match status" value="1"/>
</dbReference>
<dbReference type="RefSeq" id="WP_091187094.1">
    <property type="nucleotide sequence ID" value="NZ_FOMT01000003.1"/>
</dbReference>
<evidence type="ECO:0000259" key="4">
    <source>
        <dbReference type="PROSITE" id="PS51841"/>
    </source>
</evidence>
<dbReference type="InterPro" id="IPR003141">
    <property type="entry name" value="Pol/His_phosphatase_N"/>
</dbReference>
<evidence type="ECO:0000313" key="5">
    <source>
        <dbReference type="EMBL" id="SFE49425.1"/>
    </source>
</evidence>
<dbReference type="InterPro" id="IPR016195">
    <property type="entry name" value="Pol/histidinol_Pase-like"/>
</dbReference>
<feature type="domain" description="SLH" evidence="3">
    <location>
        <begin position="2204"/>
        <end position="2264"/>
    </location>
</feature>
<dbReference type="STRING" id="1045775.SAMN05216378_3317"/>
<dbReference type="Pfam" id="PF00932">
    <property type="entry name" value="LTD"/>
    <property type="match status" value="1"/>
</dbReference>
<keyword evidence="2" id="KW-0732">Signal</keyword>
<dbReference type="CDD" id="cd04486">
    <property type="entry name" value="YhcR_OBF_like"/>
    <property type="match status" value="1"/>
</dbReference>
<feature type="chain" id="PRO_5011572107" evidence="2">
    <location>
        <begin position="37"/>
        <end position="2264"/>
    </location>
</feature>
<reference evidence="6" key="1">
    <citation type="submission" date="2016-10" db="EMBL/GenBank/DDBJ databases">
        <authorList>
            <person name="Varghese N."/>
            <person name="Submissions S."/>
        </authorList>
    </citation>
    <scope>NUCLEOTIDE SEQUENCE [LARGE SCALE GENOMIC DNA]</scope>
    <source>
        <strain evidence="6">CGMCC 1.10784</strain>
    </source>
</reference>
<dbReference type="InterPro" id="IPR025883">
    <property type="entry name" value="Cadherin-like_domain"/>
</dbReference>
<dbReference type="OrthoDB" id="9801679at2"/>
<evidence type="ECO:0000256" key="1">
    <source>
        <dbReference type="SAM" id="MobiDB-lite"/>
    </source>
</evidence>
<feature type="signal peptide" evidence="2">
    <location>
        <begin position="1"/>
        <end position="36"/>
    </location>
</feature>
<keyword evidence="6" id="KW-1185">Reference proteome</keyword>
<dbReference type="EMBL" id="FOMT01000003">
    <property type="protein sequence ID" value="SFE49425.1"/>
    <property type="molecule type" value="Genomic_DNA"/>
</dbReference>
<dbReference type="PROSITE" id="PS51841">
    <property type="entry name" value="LTD"/>
    <property type="match status" value="1"/>
</dbReference>
<dbReference type="PROSITE" id="PS51272">
    <property type="entry name" value="SLH"/>
    <property type="match status" value="3"/>
</dbReference>
<dbReference type="InterPro" id="IPR051465">
    <property type="entry name" value="Cell_Envelope_Struct_Comp"/>
</dbReference>
<feature type="domain" description="LTD" evidence="4">
    <location>
        <begin position="30"/>
        <end position="174"/>
    </location>
</feature>